<feature type="binding site" evidence="9">
    <location>
        <position position="263"/>
    </location>
    <ligand>
        <name>L-citrulline</name>
        <dbReference type="ChEBI" id="CHEBI:57743"/>
    </ligand>
</feature>
<feature type="binding site" evidence="9">
    <location>
        <position position="130"/>
    </location>
    <ligand>
        <name>L-citrulline</name>
        <dbReference type="ChEBI" id="CHEBI:57743"/>
    </ligand>
</feature>
<sequence length="403" mass="44388">MAKQIKKVVLAYSGGLDTSVIIPWLKEHYDGCEVIAACADVGQGDELSVVHDKALASGASKVFIVDLTKEFLEEYVWPTLKAGAVYEGKYLLGTSFARPVIAKALVDIAKREGADAIAHGATGKGNDQVRFELTVKALAPNLQIIAPWREWDLDSRTAEIAYAKKHGIPVATENKTYSMDRNIWHLSHEGSDLEDPANEPKNSMFLISCAPEDAPDAPEYVSISFEKGIPVAVNGEKMGAVELLTKLNEVGARNGVGIVDICENRLVGMKSRGVYENPGGSILYYAHRELEYLCLDRSTFHYKEGLAIRYGELVYDGMWFCQLREALAAFVNSTQETVTGEVRLKLYKGNIISAGAKSPYSLYSQEFVTFEHDDVYDQADATGFINLFGLPLKVRALMQEGQK</sequence>
<dbReference type="Gene3D" id="1.20.5.470">
    <property type="entry name" value="Single helix bin"/>
    <property type="match status" value="1"/>
</dbReference>
<feature type="binding site" evidence="9">
    <location>
        <position position="275"/>
    </location>
    <ligand>
        <name>L-citrulline</name>
        <dbReference type="ChEBI" id="CHEBI:57743"/>
    </ligand>
</feature>
<feature type="binding site" evidence="9">
    <location>
        <begin position="11"/>
        <end position="19"/>
    </location>
    <ligand>
        <name>ATP</name>
        <dbReference type="ChEBI" id="CHEBI:30616"/>
    </ligand>
</feature>
<dbReference type="NCBIfam" id="TIGR00032">
    <property type="entry name" value="argG"/>
    <property type="match status" value="1"/>
</dbReference>
<keyword evidence="9" id="KW-0963">Cytoplasm</keyword>
<dbReference type="SUPFAM" id="SSF69864">
    <property type="entry name" value="Argininosuccinate synthetase, C-terminal domain"/>
    <property type="match status" value="1"/>
</dbReference>
<keyword evidence="7 9" id="KW-0547">Nucleotide-binding</keyword>
<feature type="binding site" evidence="9">
    <location>
        <position position="95"/>
    </location>
    <ligand>
        <name>L-citrulline</name>
        <dbReference type="ChEBI" id="CHEBI:57743"/>
    </ligand>
</feature>
<dbReference type="InterPro" id="IPR001518">
    <property type="entry name" value="Arginosuc_synth"/>
</dbReference>
<dbReference type="OrthoDB" id="9801641at2"/>
<dbReference type="InterPro" id="IPR048267">
    <property type="entry name" value="Arginosuc_syn_N"/>
</dbReference>
<dbReference type="EMBL" id="ACLA01000011">
    <property type="protein sequence ID" value="EEQ48847.1"/>
    <property type="molecule type" value="Genomic_DNA"/>
</dbReference>
<dbReference type="PROSITE" id="PS00565">
    <property type="entry name" value="ARGININOSUCCIN_SYN_2"/>
    <property type="match status" value="1"/>
</dbReference>
<evidence type="ECO:0000256" key="6">
    <source>
        <dbReference type="ARBA" id="ARBA00022605"/>
    </source>
</evidence>
<dbReference type="InterPro" id="IPR023434">
    <property type="entry name" value="Arginosuc_synth_type_1_subfam"/>
</dbReference>
<keyword evidence="5 9" id="KW-0436">Ligase</keyword>
<comment type="pathway">
    <text evidence="1 9">Amino-acid biosynthesis; L-arginine biosynthesis; L-arginine from L-ornithine and carbamoyl phosphate: step 2/3.</text>
</comment>
<dbReference type="EC" id="6.3.4.5" evidence="3 9"/>
<dbReference type="InterPro" id="IPR018223">
    <property type="entry name" value="Arginosuc_synth_CS"/>
</dbReference>
<dbReference type="FunFam" id="3.40.50.620:FF:000019">
    <property type="entry name" value="Argininosuccinate synthase"/>
    <property type="match status" value="1"/>
</dbReference>
<evidence type="ECO:0000259" key="10">
    <source>
        <dbReference type="Pfam" id="PF00764"/>
    </source>
</evidence>
<keyword evidence="4 9" id="KW-0055">Arginine biosynthesis</keyword>
<feature type="domain" description="Arginosuccinate synthase C-terminal" evidence="11">
    <location>
        <begin position="177"/>
        <end position="394"/>
    </location>
</feature>
<evidence type="ECO:0000313" key="13">
    <source>
        <dbReference type="Proteomes" id="UP000005309"/>
    </source>
</evidence>
<dbReference type="InterPro" id="IPR024074">
    <property type="entry name" value="AS_cat/multimer_dom_body"/>
</dbReference>
<dbReference type="HAMAP" id="MF_00005">
    <property type="entry name" value="Arg_succ_synth_type1"/>
    <property type="match status" value="1"/>
</dbReference>
<feature type="domain" description="Arginosuccinate synthase-like N-terminal" evidence="10">
    <location>
        <begin position="7"/>
        <end position="169"/>
    </location>
</feature>
<dbReference type="GO" id="GO:0005524">
    <property type="term" value="F:ATP binding"/>
    <property type="evidence" value="ECO:0007669"/>
    <property type="project" value="UniProtKB-UniRule"/>
</dbReference>
<evidence type="ECO:0000256" key="4">
    <source>
        <dbReference type="ARBA" id="ARBA00022571"/>
    </source>
</evidence>
<dbReference type="InterPro" id="IPR048268">
    <property type="entry name" value="Arginosuc_syn_C"/>
</dbReference>
<dbReference type="SUPFAM" id="SSF52402">
    <property type="entry name" value="Adenine nucleotide alpha hydrolases-like"/>
    <property type="match status" value="1"/>
</dbReference>
<keyword evidence="8 9" id="KW-0067">ATP-binding</keyword>
<evidence type="ECO:0000259" key="11">
    <source>
        <dbReference type="Pfam" id="PF20979"/>
    </source>
</evidence>
<dbReference type="PANTHER" id="PTHR11587">
    <property type="entry name" value="ARGININOSUCCINATE SYNTHASE"/>
    <property type="match status" value="1"/>
</dbReference>
<keyword evidence="13" id="KW-1185">Reference proteome</keyword>
<dbReference type="GO" id="GO:0000050">
    <property type="term" value="P:urea cycle"/>
    <property type="evidence" value="ECO:0007669"/>
    <property type="project" value="TreeGrafter"/>
</dbReference>
<protein>
    <recommendedName>
        <fullName evidence="3 9">Argininosuccinate synthase</fullName>
        <ecNumber evidence="3 9">6.3.4.5</ecNumber>
    </recommendedName>
    <alternativeName>
        <fullName evidence="9">Citrulline--aspartate ligase</fullName>
    </alternativeName>
</protein>
<dbReference type="PANTHER" id="PTHR11587:SF2">
    <property type="entry name" value="ARGININOSUCCINATE SYNTHASE"/>
    <property type="match status" value="1"/>
</dbReference>
<evidence type="ECO:0000256" key="1">
    <source>
        <dbReference type="ARBA" id="ARBA00004967"/>
    </source>
</evidence>
<dbReference type="HOGENOM" id="CLU_032784_4_2_9"/>
<dbReference type="RefSeq" id="WP_006689609.1">
    <property type="nucleotide sequence ID" value="NZ_GG694006.1"/>
</dbReference>
<dbReference type="Gene3D" id="3.90.1260.10">
    <property type="entry name" value="Argininosuccinate synthetase, chain A, domain 2"/>
    <property type="match status" value="1"/>
</dbReference>
<dbReference type="UniPathway" id="UPA00068">
    <property type="reaction ID" value="UER00113"/>
</dbReference>
<comment type="similarity">
    <text evidence="9">Belongs to the argininosuccinate synthase family. Type 1 subfamily.</text>
</comment>
<dbReference type="Gene3D" id="3.40.50.620">
    <property type="entry name" value="HUPs"/>
    <property type="match status" value="1"/>
</dbReference>
<organism evidence="12 13">
    <name type="scientific">Selenomonas flueggei ATCC 43531</name>
    <dbReference type="NCBI Taxonomy" id="638302"/>
    <lineage>
        <taxon>Bacteria</taxon>
        <taxon>Bacillati</taxon>
        <taxon>Bacillota</taxon>
        <taxon>Negativicutes</taxon>
        <taxon>Selenomonadales</taxon>
        <taxon>Selenomonadaceae</taxon>
        <taxon>Selenomonas</taxon>
    </lineage>
</organism>
<feature type="binding site" evidence="9">
    <location>
        <position position="126"/>
    </location>
    <ligand>
        <name>L-citrulline</name>
        <dbReference type="ChEBI" id="CHEBI:57743"/>
    </ligand>
</feature>
<comment type="caution">
    <text evidence="12">The sequence shown here is derived from an EMBL/GenBank/DDBJ whole genome shotgun (WGS) entry which is preliminary data.</text>
</comment>
<evidence type="ECO:0000256" key="9">
    <source>
        <dbReference type="HAMAP-Rule" id="MF_00005"/>
    </source>
</evidence>
<proteinExistence type="inferred from homology"/>
<dbReference type="Proteomes" id="UP000005309">
    <property type="component" value="Unassembled WGS sequence"/>
</dbReference>
<reference evidence="12 13" key="1">
    <citation type="submission" date="2009-04" db="EMBL/GenBank/DDBJ databases">
        <authorList>
            <person name="Qin X."/>
            <person name="Bachman B."/>
            <person name="Battles P."/>
            <person name="Bell A."/>
            <person name="Bess C."/>
            <person name="Bickham C."/>
            <person name="Chaboub L."/>
            <person name="Chen D."/>
            <person name="Coyle M."/>
            <person name="Deiros D.R."/>
            <person name="Dinh H."/>
            <person name="Forbes L."/>
            <person name="Fowler G."/>
            <person name="Francisco L."/>
            <person name="Fu Q."/>
            <person name="Gubbala S."/>
            <person name="Hale W."/>
            <person name="Han Y."/>
            <person name="Hemphill L."/>
            <person name="Highlander S.K."/>
            <person name="Hirani K."/>
            <person name="Hogues M."/>
            <person name="Jackson L."/>
            <person name="Jakkamsetti A."/>
            <person name="Javaid M."/>
            <person name="Jiang H."/>
            <person name="Korchina V."/>
            <person name="Kovar C."/>
            <person name="Lara F."/>
            <person name="Lee S."/>
            <person name="Mata R."/>
            <person name="Mathew T."/>
            <person name="Moen C."/>
            <person name="Morales K."/>
            <person name="Munidasa M."/>
            <person name="Nazareth L."/>
            <person name="Ngo R."/>
            <person name="Nguyen L."/>
            <person name="Okwuonu G."/>
            <person name="Ongeri F."/>
            <person name="Patil S."/>
            <person name="Petrosino J."/>
            <person name="Pham C."/>
            <person name="Pham P."/>
            <person name="Pu L.-L."/>
            <person name="Puazo M."/>
            <person name="Raj R."/>
            <person name="Reid J."/>
            <person name="Rouhana J."/>
            <person name="Saada N."/>
            <person name="Shang Y."/>
            <person name="Simmons D."/>
            <person name="Thornton R."/>
            <person name="Warren J."/>
            <person name="Weissenberger G."/>
            <person name="Zhang J."/>
            <person name="Zhang L."/>
            <person name="Zhou C."/>
            <person name="Zhu D."/>
            <person name="Muzny D."/>
            <person name="Worley K."/>
            <person name="Gibbs R."/>
        </authorList>
    </citation>
    <scope>NUCLEOTIDE SEQUENCE [LARGE SCALE GENOMIC DNA]</scope>
    <source>
        <strain evidence="12 13">ATCC 43531</strain>
    </source>
</reference>
<evidence type="ECO:0000313" key="12">
    <source>
        <dbReference type="EMBL" id="EEQ48847.1"/>
    </source>
</evidence>
<dbReference type="eggNOG" id="COG0137">
    <property type="taxonomic scope" value="Bacteria"/>
</dbReference>
<feature type="binding site" evidence="9">
    <location>
        <position position="126"/>
    </location>
    <ligand>
        <name>L-aspartate</name>
        <dbReference type="ChEBI" id="CHEBI:29991"/>
    </ligand>
</feature>
<evidence type="ECO:0000256" key="7">
    <source>
        <dbReference type="ARBA" id="ARBA00022741"/>
    </source>
</evidence>
<comment type="subunit">
    <text evidence="2 9">Homotetramer.</text>
</comment>
<accession>C4V311</accession>
<dbReference type="GO" id="GO:0000053">
    <property type="term" value="P:argininosuccinate metabolic process"/>
    <property type="evidence" value="ECO:0007669"/>
    <property type="project" value="TreeGrafter"/>
</dbReference>
<comment type="subcellular location">
    <subcellularLocation>
        <location evidence="9">Cytoplasm</location>
    </subcellularLocation>
</comment>
<feature type="binding site" evidence="9">
    <location>
        <position position="187"/>
    </location>
    <ligand>
        <name>L-citrulline</name>
        <dbReference type="ChEBI" id="CHEBI:57743"/>
    </ligand>
</feature>
<dbReference type="STRING" id="638302.HMPREF0908_0875"/>
<comment type="catalytic activity">
    <reaction evidence="9">
        <text>L-citrulline + L-aspartate + ATP = 2-(N(omega)-L-arginino)succinate + AMP + diphosphate + H(+)</text>
        <dbReference type="Rhea" id="RHEA:10932"/>
        <dbReference type="ChEBI" id="CHEBI:15378"/>
        <dbReference type="ChEBI" id="CHEBI:29991"/>
        <dbReference type="ChEBI" id="CHEBI:30616"/>
        <dbReference type="ChEBI" id="CHEBI:33019"/>
        <dbReference type="ChEBI" id="CHEBI:57472"/>
        <dbReference type="ChEBI" id="CHEBI:57743"/>
        <dbReference type="ChEBI" id="CHEBI:456215"/>
        <dbReference type="EC" id="6.3.4.5"/>
    </reaction>
</comment>
<dbReference type="PROSITE" id="PS00564">
    <property type="entry name" value="ARGININOSUCCIN_SYN_1"/>
    <property type="match status" value="1"/>
</dbReference>
<dbReference type="CDD" id="cd01999">
    <property type="entry name" value="ASS"/>
    <property type="match status" value="1"/>
</dbReference>
<name>C4V311_9FIRM</name>
<feature type="binding site" evidence="9">
    <location>
        <position position="127"/>
    </location>
    <ligand>
        <name>L-aspartate</name>
        <dbReference type="ChEBI" id="CHEBI:29991"/>
    </ligand>
</feature>
<feature type="binding site" evidence="9">
    <location>
        <position position="122"/>
    </location>
    <ligand>
        <name>L-aspartate</name>
        <dbReference type="ChEBI" id="CHEBI:29991"/>
    </ligand>
</feature>
<evidence type="ECO:0000256" key="3">
    <source>
        <dbReference type="ARBA" id="ARBA00012286"/>
    </source>
</evidence>
<feature type="binding site" evidence="9">
    <location>
        <position position="90"/>
    </location>
    <ligand>
        <name>L-citrulline</name>
        <dbReference type="ChEBI" id="CHEBI:57743"/>
    </ligand>
</feature>
<keyword evidence="6 9" id="KW-0028">Amino-acid biosynthesis</keyword>
<dbReference type="AlphaFoldDB" id="C4V311"/>
<dbReference type="NCBIfam" id="NF001770">
    <property type="entry name" value="PRK00509.1"/>
    <property type="match status" value="1"/>
</dbReference>
<dbReference type="Pfam" id="PF20979">
    <property type="entry name" value="Arginosuc_syn_C"/>
    <property type="match status" value="1"/>
</dbReference>
<dbReference type="GO" id="GO:0005737">
    <property type="term" value="C:cytoplasm"/>
    <property type="evidence" value="ECO:0007669"/>
    <property type="project" value="UniProtKB-SubCell"/>
</dbReference>
<feature type="binding site" evidence="9">
    <location>
        <position position="39"/>
    </location>
    <ligand>
        <name>ATP</name>
        <dbReference type="ChEBI" id="CHEBI:30616"/>
    </ligand>
</feature>
<dbReference type="InterPro" id="IPR014729">
    <property type="entry name" value="Rossmann-like_a/b/a_fold"/>
</dbReference>
<dbReference type="GO" id="GO:0006526">
    <property type="term" value="P:L-arginine biosynthetic process"/>
    <property type="evidence" value="ECO:0007669"/>
    <property type="project" value="UniProtKB-UniRule"/>
</dbReference>
<evidence type="ECO:0000256" key="5">
    <source>
        <dbReference type="ARBA" id="ARBA00022598"/>
    </source>
</evidence>
<feature type="binding site" evidence="9">
    <location>
        <position position="120"/>
    </location>
    <ligand>
        <name>ATP</name>
        <dbReference type="ChEBI" id="CHEBI:30616"/>
    </ligand>
</feature>
<dbReference type="Pfam" id="PF00764">
    <property type="entry name" value="Arginosuc_synth"/>
    <property type="match status" value="1"/>
</dbReference>
<evidence type="ECO:0000256" key="8">
    <source>
        <dbReference type="ARBA" id="ARBA00022840"/>
    </source>
</evidence>
<feature type="binding site" evidence="9">
    <location>
        <position position="178"/>
    </location>
    <ligand>
        <name>L-citrulline</name>
        <dbReference type="ChEBI" id="CHEBI:57743"/>
    </ligand>
</feature>
<evidence type="ECO:0000256" key="2">
    <source>
        <dbReference type="ARBA" id="ARBA00011881"/>
    </source>
</evidence>
<dbReference type="GO" id="GO:0004055">
    <property type="term" value="F:argininosuccinate synthase activity"/>
    <property type="evidence" value="ECO:0007669"/>
    <property type="project" value="UniProtKB-UniRule"/>
</dbReference>
<gene>
    <name evidence="9 12" type="primary">argG</name>
    <name evidence="12" type="ORF">HMPREF0908_0875</name>
</gene>
<dbReference type="FunFam" id="3.90.1260.10:FF:000007">
    <property type="entry name" value="Argininosuccinate synthase"/>
    <property type="match status" value="1"/>
</dbReference>